<evidence type="ECO:0000313" key="2">
    <source>
        <dbReference type="Proteomes" id="UP000272462"/>
    </source>
</evidence>
<keyword evidence="2" id="KW-1185">Reference proteome</keyword>
<name>A0A660HNC2_ZIZJU</name>
<dbReference type="EMBL" id="CP025121">
    <property type="protein sequence ID" value="AYJ01551.1"/>
    <property type="molecule type" value="Genomic_DNA"/>
</dbReference>
<reference evidence="1 2" key="1">
    <citation type="journal article" date="2018" name="BMC Genomics">
        <title>Comparative genome analysis of jujube witches'-broom Phytoplasma, an obligate pathogen that causes jujube witches'-broom disease.</title>
        <authorList>
            <person name="Wang J."/>
            <person name="Song L."/>
            <person name="Jiao Q."/>
            <person name="Yang S."/>
            <person name="Gao R."/>
            <person name="Lu X."/>
            <person name="Zhou G."/>
        </authorList>
    </citation>
    <scope>NUCLEOTIDE SEQUENCE [LARGE SCALE GENOMIC DNA]</scope>
    <source>
        <strain evidence="1">Jwb-nky</strain>
    </source>
</reference>
<organism evidence="1 2">
    <name type="scientific">Ziziphus jujuba witches'-broom phytoplasma</name>
    <dbReference type="NCBI Taxonomy" id="135727"/>
    <lineage>
        <taxon>Bacteria</taxon>
        <taxon>Bacillati</taxon>
        <taxon>Mycoplasmatota</taxon>
        <taxon>Mollicutes</taxon>
        <taxon>Acholeplasmatales</taxon>
        <taxon>Acholeplasmataceae</taxon>
        <taxon>Candidatus Phytoplasma</taxon>
        <taxon>16SrV (Elm yellows group)</taxon>
    </lineage>
</organism>
<dbReference type="Proteomes" id="UP000272462">
    <property type="component" value="Chromosome"/>
</dbReference>
<dbReference type="OrthoDB" id="386260at2"/>
<dbReference type="AlphaFoldDB" id="A0A660HNC2"/>
<proteinExistence type="predicted"/>
<dbReference type="KEGG" id="pzi:CWO85_00505"/>
<sequence>MDLRWLGNGSPHMYCFWKTPEVDLLQHNDILKAEHAKNNENLGIYLIWKIPGLKKITTKNIMKKIAKKVSSKAIKDLSVGNFIITGFSELTSEKLTDRVGDILEQNPDALEVASTIISKLENFIMGCTDVVDDIPGVNNLAKGGLEGWKTVGKAKSYPANFLEGIIKGDKNQDYKEVENPLDLAENLAKGATGAVEGVAKGDCKYN</sequence>
<evidence type="ECO:0000313" key="1">
    <source>
        <dbReference type="EMBL" id="AYJ01551.1"/>
    </source>
</evidence>
<gene>
    <name evidence="1" type="ORF">CWO85_00505</name>
</gene>
<accession>A0A660HNC2</accession>
<protein>
    <submittedName>
        <fullName evidence="1">Uncharacterized protein</fullName>
    </submittedName>
</protein>